<dbReference type="Pfam" id="PF13519">
    <property type="entry name" value="VWA_2"/>
    <property type="match status" value="1"/>
</dbReference>
<dbReference type="PROSITE" id="PS50089">
    <property type="entry name" value="ZF_RING_2"/>
    <property type="match status" value="1"/>
</dbReference>
<dbReference type="PANTHER" id="PTHR10579">
    <property type="entry name" value="CALCIUM-ACTIVATED CHLORIDE CHANNEL REGULATOR"/>
    <property type="match status" value="1"/>
</dbReference>
<reference evidence="4 5" key="1">
    <citation type="journal article" date="2018" name="Science">
        <title>The opium poppy genome and morphinan production.</title>
        <authorList>
            <person name="Guo L."/>
            <person name="Winzer T."/>
            <person name="Yang X."/>
            <person name="Li Y."/>
            <person name="Ning Z."/>
            <person name="He Z."/>
            <person name="Teodor R."/>
            <person name="Lu Y."/>
            <person name="Bowser T.A."/>
            <person name="Graham I.A."/>
            <person name="Ye K."/>
        </authorList>
    </citation>
    <scope>NUCLEOTIDE SEQUENCE [LARGE SCALE GENOMIC DNA]</scope>
    <source>
        <strain evidence="5">cv. HN1</strain>
        <tissue evidence="4">Leaves</tissue>
    </source>
</reference>
<dbReference type="CDD" id="cd23114">
    <property type="entry name" value="RING-H2_WAVH2"/>
    <property type="match status" value="1"/>
</dbReference>
<dbReference type="InterPro" id="IPR001841">
    <property type="entry name" value="Znf_RING"/>
</dbReference>
<dbReference type="EMBL" id="CM010717">
    <property type="protein sequence ID" value="RZC54390.1"/>
    <property type="molecule type" value="Genomic_DNA"/>
</dbReference>
<dbReference type="InterPro" id="IPR002035">
    <property type="entry name" value="VWF_A"/>
</dbReference>
<dbReference type="SMART" id="SM00327">
    <property type="entry name" value="VWA"/>
    <property type="match status" value="1"/>
</dbReference>
<keyword evidence="1" id="KW-0862">Zinc</keyword>
<dbReference type="GO" id="GO:0008270">
    <property type="term" value="F:zinc ion binding"/>
    <property type="evidence" value="ECO:0007669"/>
    <property type="project" value="UniProtKB-KW"/>
</dbReference>
<dbReference type="SUPFAM" id="SSF53300">
    <property type="entry name" value="vWA-like"/>
    <property type="match status" value="1"/>
</dbReference>
<evidence type="ECO:0008006" key="6">
    <source>
        <dbReference type="Google" id="ProtNLM"/>
    </source>
</evidence>
<evidence type="ECO:0000313" key="4">
    <source>
        <dbReference type="EMBL" id="RZC54390.1"/>
    </source>
</evidence>
<dbReference type="SUPFAM" id="SSF57850">
    <property type="entry name" value="RING/U-box"/>
    <property type="match status" value="1"/>
</dbReference>
<accession>A0A4Y7J2U3</accession>
<dbReference type="Pfam" id="PF14624">
    <property type="entry name" value="Vwaint"/>
    <property type="match status" value="1"/>
</dbReference>
<organism evidence="4 5">
    <name type="scientific">Papaver somniferum</name>
    <name type="common">Opium poppy</name>
    <dbReference type="NCBI Taxonomy" id="3469"/>
    <lineage>
        <taxon>Eukaryota</taxon>
        <taxon>Viridiplantae</taxon>
        <taxon>Streptophyta</taxon>
        <taxon>Embryophyta</taxon>
        <taxon>Tracheophyta</taxon>
        <taxon>Spermatophyta</taxon>
        <taxon>Magnoliopsida</taxon>
        <taxon>Ranunculales</taxon>
        <taxon>Papaveraceae</taxon>
        <taxon>Papaveroideae</taxon>
        <taxon>Papaver</taxon>
    </lineage>
</organism>
<dbReference type="PROSITE" id="PS50234">
    <property type="entry name" value="VWFA"/>
    <property type="match status" value="1"/>
</dbReference>
<gene>
    <name evidence="4" type="ORF">C5167_013256</name>
</gene>
<proteinExistence type="predicted"/>
<keyword evidence="1" id="KW-0479">Metal-binding</keyword>
<dbReference type="Gene3D" id="3.40.50.410">
    <property type="entry name" value="von Willebrand factor, type A domain"/>
    <property type="match status" value="1"/>
</dbReference>
<feature type="domain" description="VWFA" evidence="3">
    <location>
        <begin position="241"/>
        <end position="348"/>
    </location>
</feature>
<keyword evidence="5" id="KW-1185">Reference proteome</keyword>
<evidence type="ECO:0000256" key="1">
    <source>
        <dbReference type="PROSITE-ProRule" id="PRU00175"/>
    </source>
</evidence>
<dbReference type="Gene3D" id="3.30.40.10">
    <property type="entry name" value="Zinc/RING finger domain, C3HC4 (zinc finger)"/>
    <property type="match status" value="1"/>
</dbReference>
<keyword evidence="1" id="KW-0863">Zinc-finger</keyword>
<dbReference type="STRING" id="3469.A0A4Y7J2U3"/>
<dbReference type="PANTHER" id="PTHR10579:SF43">
    <property type="entry name" value="ZINC FINGER (C3HC4-TYPE RING FINGER) FAMILY PROTEIN"/>
    <property type="match status" value="1"/>
</dbReference>
<dbReference type="InterPro" id="IPR032838">
    <property type="entry name" value="Vwaint_dom"/>
</dbReference>
<protein>
    <recommendedName>
        <fullName evidence="6">Anaphase-promoting complex subunit 11</fullName>
    </recommendedName>
</protein>
<name>A0A4Y7J2U3_PAPSO</name>
<dbReference type="AlphaFoldDB" id="A0A4Y7J2U3"/>
<evidence type="ECO:0000259" key="3">
    <source>
        <dbReference type="PROSITE" id="PS50234"/>
    </source>
</evidence>
<dbReference type="Pfam" id="PF17123">
    <property type="entry name" value="zf-RING_11"/>
    <property type="match status" value="1"/>
</dbReference>
<feature type="domain" description="RING-type" evidence="2">
    <location>
        <begin position="47"/>
        <end position="91"/>
    </location>
</feature>
<evidence type="ECO:0000313" key="5">
    <source>
        <dbReference type="Proteomes" id="UP000316621"/>
    </source>
</evidence>
<dbReference type="SMART" id="SM00184">
    <property type="entry name" value="RING"/>
    <property type="match status" value="1"/>
</dbReference>
<dbReference type="Gramene" id="RZC54390">
    <property type="protein sequence ID" value="RZC54390"/>
    <property type="gene ID" value="C5167_013256"/>
</dbReference>
<dbReference type="Proteomes" id="UP000316621">
    <property type="component" value="Chromosome 3"/>
</dbReference>
<sequence length="593" mass="64923">MQLSGCGIETTLLSCHGCHFKVPVIDMSCLRLLGFSTVLFLNLQKTCAICLATMKPGHGHALFTAECSHTFHFHCIASNVKHGNQVCPVCRAKWKEVPFQGPTEDLPSGSGRINPGDWPADDAWMTVLRRLPPRRANSNRRMAAALQAPEPTTFNNDEALDNQHQLQDKHFPIREVGDQYSVRPLEIKMYPEVSAVQQSTTLQNFTVLINLKAPITSSRNNSSRNQANFPPVSQASRAPVDLVTVLDVSGSMAGTKIALLKRAMGFVIQNLGPSDRLSVIAFSSAARRIFPLRRMTDSGRQQALQAVNALISNGGTNIAEALKKAAKVMEERREKNPAGSIILLSDGQDTYSASGSYGTCLLNHERTGIIDVGDLYADEERDFLVSVNLPAGDWSSEMTLLKVQCAYTDPVIKETLNSQPKEVRIQRPQTVKERVVSVEVDRQQNRVQAAEAMASASAAAEKGDLTNAVSILENCRRALSESISARVGDRLCVALDAELKEMQERMATRRMYEVSGRAYVLSGLSSHSWQRATARGDSTDNASLVHAYQTPSMVDMLTRSQTMLLGGSLPQPSIRPAKSFPSNLNQGNQVVSF</sequence>
<dbReference type="InterPro" id="IPR013083">
    <property type="entry name" value="Znf_RING/FYVE/PHD"/>
</dbReference>
<dbReference type="InterPro" id="IPR051266">
    <property type="entry name" value="CLCR"/>
</dbReference>
<evidence type="ECO:0000259" key="2">
    <source>
        <dbReference type="PROSITE" id="PS50089"/>
    </source>
</evidence>
<dbReference type="InterPro" id="IPR036465">
    <property type="entry name" value="vWFA_dom_sf"/>
</dbReference>